<feature type="transmembrane region" description="Helical" evidence="1">
    <location>
        <begin position="44"/>
        <end position="62"/>
    </location>
</feature>
<reference evidence="2" key="1">
    <citation type="submission" date="2024-02" db="EMBL/GenBank/DDBJ databases">
        <title>Tomenella chthoni gen. nov. sp. nov., a member of the family Jonesiaceae isolated from bat guano.</title>
        <authorList>
            <person name="Miller S.L."/>
            <person name="King J."/>
            <person name="Sankaranarayanan K."/>
            <person name="Lawson P.A."/>
        </authorList>
    </citation>
    <scope>NUCLEOTIDE SEQUENCE</scope>
    <source>
        <strain evidence="2">BS-20</strain>
    </source>
</reference>
<organism evidence="2">
    <name type="scientific">Jonesiaceae bacterium BS-20</name>
    <dbReference type="NCBI Taxonomy" id="3120821"/>
    <lineage>
        <taxon>Bacteria</taxon>
        <taxon>Bacillati</taxon>
        <taxon>Actinomycetota</taxon>
        <taxon>Actinomycetes</taxon>
        <taxon>Micrococcales</taxon>
        <taxon>Jonesiaceae</taxon>
    </lineage>
</organism>
<evidence type="ECO:0000313" key="2">
    <source>
        <dbReference type="EMBL" id="XBH20446.1"/>
    </source>
</evidence>
<evidence type="ECO:0000256" key="1">
    <source>
        <dbReference type="SAM" id="Phobius"/>
    </source>
</evidence>
<dbReference type="EMBL" id="CP146203">
    <property type="protein sequence ID" value="XBH20446.1"/>
    <property type="molecule type" value="Genomic_DNA"/>
</dbReference>
<protein>
    <submittedName>
        <fullName evidence="2">Uncharacterized protein</fullName>
    </submittedName>
</protein>
<gene>
    <name evidence="2" type="ORF">V5R04_09315</name>
</gene>
<keyword evidence="1" id="KW-0472">Membrane</keyword>
<keyword evidence="1" id="KW-0812">Transmembrane</keyword>
<name>A0AAU7DUK2_9MICO</name>
<keyword evidence="1" id="KW-1133">Transmembrane helix</keyword>
<sequence length="157" mass="17890">MKKANLLQGAIRPPFFSLIIGWWTVACGGAFLVAIPFAGQDYKYPLLIGGPICLSLGIYVAVRYHRWYLMVGSDETRMRTLMRKEVRIRYADVVKHGLVKSPYANHYRITSRDGNVISFDHTLLNTEELGRTIDLHRNGNFPLRPAQALLLTLFQPE</sequence>
<dbReference type="PROSITE" id="PS51257">
    <property type="entry name" value="PROKAR_LIPOPROTEIN"/>
    <property type="match status" value="1"/>
</dbReference>
<dbReference type="AlphaFoldDB" id="A0AAU7DUK2"/>
<feature type="transmembrane region" description="Helical" evidence="1">
    <location>
        <begin position="15"/>
        <end position="38"/>
    </location>
</feature>
<proteinExistence type="predicted"/>
<accession>A0AAU7DUK2</accession>